<evidence type="ECO:0000256" key="7">
    <source>
        <dbReference type="RuleBase" id="RU003827"/>
    </source>
</evidence>
<comment type="subcellular location">
    <subcellularLocation>
        <location evidence="1 7">Membrane</location>
        <topology evidence="1 7">Single-pass type I membrane protein</topology>
    </subcellularLocation>
</comment>
<sequence>MYFKVSYFDKGDQAGKIISSKVTSIGCKDRLPTKCWSAQPQFEADLNLSGKLYAALRMLQTALVKEAGDGAMVYDIFGKADAATNQIKAYPKVTSDEAIETAKLLALKEVGISYGAAAAIKVVKKPKNEGKLIIASVSFFPSSKGLEVIWSSIVKIGQSLYREAPRMNSFRPDQKTPIYDARDKTSDKFEFVAHNKGFHKFCFTNKSSYHETVEFDVQMNHLTHQDQHAKDEHVNPLLEHIAKLEDAIYNIRFEQHWLEAQTDHQAENSLLRWIAGAPPAPIIMALLGKLQ</sequence>
<evidence type="ECO:0000256" key="2">
    <source>
        <dbReference type="ARBA" id="ARBA00007104"/>
    </source>
</evidence>
<name>A0AAP0LFS3_9MAGN</name>
<dbReference type="InterPro" id="IPR015720">
    <property type="entry name" value="Emp24-like"/>
</dbReference>
<evidence type="ECO:0000256" key="6">
    <source>
        <dbReference type="ARBA" id="ARBA00023136"/>
    </source>
</evidence>
<protein>
    <recommendedName>
        <fullName evidence="8">GOLD domain-containing protein</fullName>
    </recommendedName>
</protein>
<dbReference type="GO" id="GO:0016020">
    <property type="term" value="C:membrane"/>
    <property type="evidence" value="ECO:0007669"/>
    <property type="project" value="UniProtKB-SubCell"/>
</dbReference>
<proteinExistence type="inferred from homology"/>
<dbReference type="Proteomes" id="UP001420932">
    <property type="component" value="Unassembled WGS sequence"/>
</dbReference>
<dbReference type="PANTHER" id="PTHR22811">
    <property type="entry name" value="TRANSMEMBRANE EMP24 DOMAIN-CONTAINING PROTEIN"/>
    <property type="match status" value="1"/>
</dbReference>
<dbReference type="AlphaFoldDB" id="A0AAP0LFS3"/>
<evidence type="ECO:0000256" key="4">
    <source>
        <dbReference type="ARBA" id="ARBA00022729"/>
    </source>
</evidence>
<keyword evidence="6" id="KW-0472">Membrane</keyword>
<evidence type="ECO:0000313" key="9">
    <source>
        <dbReference type="EMBL" id="KAK9169865.1"/>
    </source>
</evidence>
<dbReference type="Pfam" id="PF01105">
    <property type="entry name" value="EMP24_GP25L"/>
    <property type="match status" value="1"/>
</dbReference>
<comment type="similarity">
    <text evidence="2 7">Belongs to the EMP24/GP25L family.</text>
</comment>
<dbReference type="EMBL" id="JBBNAF010000001">
    <property type="protein sequence ID" value="KAK9169865.1"/>
    <property type="molecule type" value="Genomic_DNA"/>
</dbReference>
<keyword evidence="4" id="KW-0732">Signal</keyword>
<feature type="domain" description="GOLD" evidence="8">
    <location>
        <begin position="123"/>
        <end position="219"/>
    </location>
</feature>
<keyword evidence="3 7" id="KW-0812">Transmembrane</keyword>
<dbReference type="SMART" id="SM01190">
    <property type="entry name" value="EMP24_GP25L"/>
    <property type="match status" value="1"/>
</dbReference>
<keyword evidence="5" id="KW-1133">Transmembrane helix</keyword>
<gene>
    <name evidence="9" type="ORF">Syun_002005</name>
</gene>
<evidence type="ECO:0000259" key="8">
    <source>
        <dbReference type="PROSITE" id="PS50866"/>
    </source>
</evidence>
<dbReference type="InterPro" id="IPR009038">
    <property type="entry name" value="GOLD_dom"/>
</dbReference>
<evidence type="ECO:0000256" key="3">
    <source>
        <dbReference type="ARBA" id="ARBA00022692"/>
    </source>
</evidence>
<evidence type="ECO:0000256" key="5">
    <source>
        <dbReference type="ARBA" id="ARBA00022989"/>
    </source>
</evidence>
<comment type="caution">
    <text evidence="9">The sequence shown here is derived from an EMBL/GenBank/DDBJ whole genome shotgun (WGS) entry which is preliminary data.</text>
</comment>
<evidence type="ECO:0000256" key="1">
    <source>
        <dbReference type="ARBA" id="ARBA00004479"/>
    </source>
</evidence>
<accession>A0AAP0LFS3</accession>
<keyword evidence="10" id="KW-1185">Reference proteome</keyword>
<organism evidence="9 10">
    <name type="scientific">Stephania yunnanensis</name>
    <dbReference type="NCBI Taxonomy" id="152371"/>
    <lineage>
        <taxon>Eukaryota</taxon>
        <taxon>Viridiplantae</taxon>
        <taxon>Streptophyta</taxon>
        <taxon>Embryophyta</taxon>
        <taxon>Tracheophyta</taxon>
        <taxon>Spermatophyta</taxon>
        <taxon>Magnoliopsida</taxon>
        <taxon>Ranunculales</taxon>
        <taxon>Menispermaceae</taxon>
        <taxon>Menispermoideae</taxon>
        <taxon>Cissampelideae</taxon>
        <taxon>Stephania</taxon>
    </lineage>
</organism>
<dbReference type="PROSITE" id="PS50866">
    <property type="entry name" value="GOLD"/>
    <property type="match status" value="1"/>
</dbReference>
<evidence type="ECO:0000313" key="10">
    <source>
        <dbReference type="Proteomes" id="UP001420932"/>
    </source>
</evidence>
<reference evidence="9 10" key="1">
    <citation type="submission" date="2024-01" db="EMBL/GenBank/DDBJ databases">
        <title>Genome assemblies of Stephania.</title>
        <authorList>
            <person name="Yang L."/>
        </authorList>
    </citation>
    <scope>NUCLEOTIDE SEQUENCE [LARGE SCALE GENOMIC DNA]</scope>
    <source>
        <strain evidence="9">YNDBR</strain>
        <tissue evidence="9">Leaf</tissue>
    </source>
</reference>